<feature type="domain" description="Winged helix-turn-helix" evidence="2">
    <location>
        <begin position="29"/>
        <end position="86"/>
    </location>
</feature>
<dbReference type="Proteomes" id="UP000235547">
    <property type="component" value="Unassembled WGS sequence"/>
</dbReference>
<keyword evidence="4" id="KW-1185">Reference proteome</keyword>
<evidence type="ECO:0000259" key="2">
    <source>
        <dbReference type="Pfam" id="PF14090"/>
    </source>
</evidence>
<organism evidence="3 4">
    <name type="scientific">Halomonas urumqiensis</name>
    <dbReference type="NCBI Taxonomy" id="1684789"/>
    <lineage>
        <taxon>Bacteria</taxon>
        <taxon>Pseudomonadati</taxon>
        <taxon>Pseudomonadota</taxon>
        <taxon>Gammaproteobacteria</taxon>
        <taxon>Oceanospirillales</taxon>
        <taxon>Halomonadaceae</taxon>
        <taxon>Halomonas</taxon>
    </lineage>
</organism>
<feature type="region of interest" description="Disordered" evidence="1">
    <location>
        <begin position="1"/>
        <end position="23"/>
    </location>
</feature>
<dbReference type="EMBL" id="PNRG01000029">
    <property type="protein sequence ID" value="PMR79105.1"/>
    <property type="molecule type" value="Genomic_DNA"/>
</dbReference>
<evidence type="ECO:0000313" key="3">
    <source>
        <dbReference type="EMBL" id="PMR79105.1"/>
    </source>
</evidence>
<reference evidence="3 4" key="1">
    <citation type="submission" date="2018-01" db="EMBL/GenBank/DDBJ databases">
        <title>Halomonas endophytica sp. nov., isolated from storage liquid in the stems of Populus euphratica.</title>
        <authorList>
            <person name="Chen C."/>
        </authorList>
    </citation>
    <scope>NUCLEOTIDE SEQUENCE [LARGE SCALE GENOMIC DNA]</scope>
    <source>
        <strain evidence="3 4">BZ-SZ-XJ27</strain>
    </source>
</reference>
<gene>
    <name evidence="3" type="ORF">C1H70_12415</name>
</gene>
<dbReference type="AlphaFoldDB" id="A0A2N7UFE9"/>
<proteinExistence type="predicted"/>
<comment type="caution">
    <text evidence="3">The sequence shown here is derived from an EMBL/GenBank/DDBJ whole genome shotgun (WGS) entry which is preliminary data.</text>
</comment>
<name>A0A2N7UFE9_9GAMM</name>
<accession>A0A2N7UFE9</accession>
<protein>
    <recommendedName>
        <fullName evidence="2">Winged helix-turn-helix domain-containing protein</fullName>
    </recommendedName>
</protein>
<dbReference type="InterPro" id="IPR055245">
    <property type="entry name" value="HTH_proteobacteria"/>
</dbReference>
<dbReference type="Pfam" id="PF14090">
    <property type="entry name" value="HTH_39"/>
    <property type="match status" value="1"/>
</dbReference>
<evidence type="ECO:0000256" key="1">
    <source>
        <dbReference type="SAM" id="MobiDB-lite"/>
    </source>
</evidence>
<evidence type="ECO:0000313" key="4">
    <source>
        <dbReference type="Proteomes" id="UP000235547"/>
    </source>
</evidence>
<sequence>MSMDMKKPDLGGGRATSKAVSKIKPNTHQALVLQALHERPMSAAELQWALPIADARAVVRDLIAKGCRIEKHKHPRAEGRPIQRYHLITEG</sequence>